<keyword evidence="2" id="KW-1185">Reference proteome</keyword>
<organism evidence="1 2">
    <name type="scientific">Phytophthora lilii</name>
    <dbReference type="NCBI Taxonomy" id="2077276"/>
    <lineage>
        <taxon>Eukaryota</taxon>
        <taxon>Sar</taxon>
        <taxon>Stramenopiles</taxon>
        <taxon>Oomycota</taxon>
        <taxon>Peronosporomycetes</taxon>
        <taxon>Peronosporales</taxon>
        <taxon>Peronosporaceae</taxon>
        <taxon>Phytophthora</taxon>
    </lineage>
</organism>
<dbReference type="AlphaFoldDB" id="A0A9W7D961"/>
<sequence>MTIADSAANARNREAEGPQSDVQWILEGGMYMTAVEVDDTAIDVVFDQWAECLSEKYGCELYIDWIRFPVATEQHVSPARLLKF</sequence>
<dbReference type="EMBL" id="BSXW01012464">
    <property type="protein sequence ID" value="GMF65394.1"/>
    <property type="molecule type" value="Genomic_DNA"/>
</dbReference>
<gene>
    <name evidence="1" type="ORF">Plil01_001806800</name>
</gene>
<name>A0A9W7D961_9STRA</name>
<comment type="caution">
    <text evidence="1">The sequence shown here is derived from an EMBL/GenBank/DDBJ whole genome shotgun (WGS) entry which is preliminary data.</text>
</comment>
<dbReference type="OrthoDB" id="103238at2759"/>
<proteinExistence type="predicted"/>
<dbReference type="Proteomes" id="UP001165083">
    <property type="component" value="Unassembled WGS sequence"/>
</dbReference>
<evidence type="ECO:0000313" key="1">
    <source>
        <dbReference type="EMBL" id="GMF65394.1"/>
    </source>
</evidence>
<protein>
    <submittedName>
        <fullName evidence="1">Unnamed protein product</fullName>
    </submittedName>
</protein>
<accession>A0A9W7D961</accession>
<evidence type="ECO:0000313" key="2">
    <source>
        <dbReference type="Proteomes" id="UP001165083"/>
    </source>
</evidence>
<reference evidence="1" key="1">
    <citation type="submission" date="2023-04" db="EMBL/GenBank/DDBJ databases">
        <title>Phytophthora lilii NBRC 32176.</title>
        <authorList>
            <person name="Ichikawa N."/>
            <person name="Sato H."/>
            <person name="Tonouchi N."/>
        </authorList>
    </citation>
    <scope>NUCLEOTIDE SEQUENCE</scope>
    <source>
        <strain evidence="1">NBRC 32176</strain>
    </source>
</reference>